<keyword evidence="2" id="KW-0812">Transmembrane</keyword>
<dbReference type="Proteomes" id="UP000249464">
    <property type="component" value="Unassembled WGS sequence"/>
</dbReference>
<dbReference type="EMBL" id="FQNC01000043">
    <property type="protein sequence ID" value="SGY50646.1"/>
    <property type="molecule type" value="Genomic_DNA"/>
</dbReference>
<gene>
    <name evidence="3" type="primary">BQ5605_C001g00910</name>
    <name evidence="3" type="ORF">BQ5605_C001G00910</name>
</gene>
<feature type="compositionally biased region" description="Basic residues" evidence="1">
    <location>
        <begin position="28"/>
        <end position="39"/>
    </location>
</feature>
<dbReference type="AlphaFoldDB" id="A0A2X0M4M0"/>
<keyword evidence="2" id="KW-0472">Membrane</keyword>
<organism evidence="3 4">
    <name type="scientific">Microbotryum silenes-dioicae</name>
    <dbReference type="NCBI Taxonomy" id="796604"/>
    <lineage>
        <taxon>Eukaryota</taxon>
        <taxon>Fungi</taxon>
        <taxon>Dikarya</taxon>
        <taxon>Basidiomycota</taxon>
        <taxon>Pucciniomycotina</taxon>
        <taxon>Microbotryomycetes</taxon>
        <taxon>Microbotryales</taxon>
        <taxon>Microbotryaceae</taxon>
        <taxon>Microbotryum</taxon>
    </lineage>
</organism>
<accession>A0A2X0M4M0</accession>
<evidence type="ECO:0000256" key="1">
    <source>
        <dbReference type="SAM" id="MobiDB-lite"/>
    </source>
</evidence>
<evidence type="ECO:0000313" key="4">
    <source>
        <dbReference type="Proteomes" id="UP000249464"/>
    </source>
</evidence>
<feature type="transmembrane region" description="Helical" evidence="2">
    <location>
        <begin position="6"/>
        <end position="23"/>
    </location>
</feature>
<keyword evidence="4" id="KW-1185">Reference proteome</keyword>
<reference evidence="3 4" key="1">
    <citation type="submission" date="2016-11" db="EMBL/GenBank/DDBJ databases">
        <authorList>
            <person name="Jaros S."/>
            <person name="Januszkiewicz K."/>
            <person name="Wedrychowicz H."/>
        </authorList>
    </citation>
    <scope>NUCLEOTIDE SEQUENCE [LARGE SCALE GENOMIC DNA]</scope>
</reference>
<name>A0A2X0M4M0_9BASI</name>
<evidence type="ECO:0000313" key="3">
    <source>
        <dbReference type="EMBL" id="SGY50646.1"/>
    </source>
</evidence>
<sequence length="116" mass="13089">MSPRPSRAGAIAAVCIATIGIAIQRRIKRRRRRPVRNVRRPTPGRPTTSGRRWRLLSSNLDGQGIWRSKRSLFDQSETLLLNTTRAGGQDSSGQRRLQIWSFPRILGSGISSKERL</sequence>
<feature type="region of interest" description="Disordered" evidence="1">
    <location>
        <begin position="28"/>
        <end position="52"/>
    </location>
</feature>
<protein>
    <submittedName>
        <fullName evidence="3">BQ5605_C001g00910 protein</fullName>
    </submittedName>
</protein>
<proteinExistence type="predicted"/>
<keyword evidence="2" id="KW-1133">Transmembrane helix</keyword>
<evidence type="ECO:0000256" key="2">
    <source>
        <dbReference type="SAM" id="Phobius"/>
    </source>
</evidence>